<dbReference type="GeneID" id="68105785"/>
<dbReference type="RefSeq" id="XP_044553741.1">
    <property type="nucleotide sequence ID" value="XM_044689197.1"/>
</dbReference>
<sequence>MLKKCIEVMENVYGSFSNEVAYTPKALKSGTQTRYLWTDAFAVCNFLTLFIETNQDKYLRQAKALIDEVHNVLGKDRQLQRRLGNASDDHPLLGGLRIGKKYNEDHEDGDGQYFHYLTKWMFALNRMSLITGEELYNRWAIEMAESMHDRFMNRTSPHHLRMYWKISIDGSRPVVRSEGNLDPFDGYVTYKLLRNVHSLFHPSDKGDVLQKQIHEMERMVMKKFMNYSSYDPLDLGESLWISSWFSSEEWSQHIQKVALECLEELWTNENYFDNTSGGRRYRLAFREFGTSLGLQTIPPQTDEKWARRVQSIHEAWQDRIYERDRDITPVMYCSSIVPGVFKPNYCEQYYRNHFGSKSDIVANNP</sequence>
<name>A0AA88H238_NAELO</name>
<dbReference type="Proteomes" id="UP000816034">
    <property type="component" value="Unassembled WGS sequence"/>
</dbReference>
<proteinExistence type="predicted"/>
<organism evidence="1 2">
    <name type="scientific">Naegleria lovaniensis</name>
    <name type="common">Amoeba</name>
    <dbReference type="NCBI Taxonomy" id="51637"/>
    <lineage>
        <taxon>Eukaryota</taxon>
        <taxon>Discoba</taxon>
        <taxon>Heterolobosea</taxon>
        <taxon>Tetramitia</taxon>
        <taxon>Eutetramitia</taxon>
        <taxon>Vahlkampfiidae</taxon>
        <taxon>Naegleria</taxon>
    </lineage>
</organism>
<dbReference type="EMBL" id="PYSW02000006">
    <property type="protein sequence ID" value="KAG2391847.1"/>
    <property type="molecule type" value="Genomic_DNA"/>
</dbReference>
<reference evidence="1 2" key="1">
    <citation type="journal article" date="2018" name="BMC Genomics">
        <title>The genome of Naegleria lovaniensis, the basis for a comparative approach to unravel pathogenicity factors of the human pathogenic amoeba N. fowleri.</title>
        <authorList>
            <person name="Liechti N."/>
            <person name="Schurch N."/>
            <person name="Bruggmann R."/>
            <person name="Wittwer M."/>
        </authorList>
    </citation>
    <scope>NUCLEOTIDE SEQUENCE [LARGE SCALE GENOMIC DNA]</scope>
    <source>
        <strain evidence="1 2">ATCC 30569</strain>
    </source>
</reference>
<dbReference type="GO" id="GO:0005975">
    <property type="term" value="P:carbohydrate metabolic process"/>
    <property type="evidence" value="ECO:0007669"/>
    <property type="project" value="InterPro"/>
</dbReference>
<keyword evidence="2" id="KW-1185">Reference proteome</keyword>
<evidence type="ECO:0000313" key="2">
    <source>
        <dbReference type="Proteomes" id="UP000816034"/>
    </source>
</evidence>
<accession>A0AA88H238</accession>
<dbReference type="AlphaFoldDB" id="A0AA88H238"/>
<comment type="caution">
    <text evidence="1">The sequence shown here is derived from an EMBL/GenBank/DDBJ whole genome shotgun (WGS) entry which is preliminary data.</text>
</comment>
<dbReference type="InterPro" id="IPR008928">
    <property type="entry name" value="6-hairpin_glycosidase_sf"/>
</dbReference>
<protein>
    <submittedName>
        <fullName evidence="1">Uncharacterized protein</fullName>
    </submittedName>
</protein>
<gene>
    <name evidence="1" type="ORF">C9374_013332</name>
</gene>
<evidence type="ECO:0000313" key="1">
    <source>
        <dbReference type="EMBL" id="KAG2391847.1"/>
    </source>
</evidence>
<dbReference type="SUPFAM" id="SSF48208">
    <property type="entry name" value="Six-hairpin glycosidases"/>
    <property type="match status" value="1"/>
</dbReference>